<evidence type="ECO:0000256" key="1">
    <source>
        <dbReference type="SAM" id="SignalP"/>
    </source>
</evidence>
<dbReference type="InterPro" id="IPR058067">
    <property type="entry name" value="CC_3452-like"/>
</dbReference>
<dbReference type="InterPro" id="IPR058513">
    <property type="entry name" value="DUF8200"/>
</dbReference>
<dbReference type="OrthoDB" id="7594837at2"/>
<dbReference type="Pfam" id="PF26624">
    <property type="entry name" value="DUF8200"/>
    <property type="match status" value="1"/>
</dbReference>
<dbReference type="EMBL" id="CP042306">
    <property type="protein sequence ID" value="QDZ06289.1"/>
    <property type="molecule type" value="Genomic_DNA"/>
</dbReference>
<proteinExistence type="predicted"/>
<protein>
    <submittedName>
        <fullName evidence="2">Uncharacterized protein</fullName>
    </submittedName>
</protein>
<dbReference type="AlphaFoldDB" id="A0A5B8LEF7"/>
<sequence>MSRILAFIGAVAVTTVLGSTVALAQPQGSGFYAATPVEAPAKTSIITRDTMWKFRDGAFTAAKAPERDMVLCQLVAQRVGKLSSFTAGGQALAADDLAKCNAKAN</sequence>
<evidence type="ECO:0000313" key="2">
    <source>
        <dbReference type="EMBL" id="QDZ06289.1"/>
    </source>
</evidence>
<gene>
    <name evidence="2" type="ORF">FPZ24_01375</name>
</gene>
<dbReference type="RefSeq" id="WP_146569373.1">
    <property type="nucleotide sequence ID" value="NZ_CP042306.1"/>
</dbReference>
<organism evidence="2 3">
    <name type="scientific">Sphingomonas panacisoli</name>
    <dbReference type="NCBI Taxonomy" id="1813879"/>
    <lineage>
        <taxon>Bacteria</taxon>
        <taxon>Pseudomonadati</taxon>
        <taxon>Pseudomonadota</taxon>
        <taxon>Alphaproteobacteria</taxon>
        <taxon>Sphingomonadales</taxon>
        <taxon>Sphingomonadaceae</taxon>
        <taxon>Sphingomonas</taxon>
    </lineage>
</organism>
<dbReference type="Proteomes" id="UP000315673">
    <property type="component" value="Chromosome"/>
</dbReference>
<feature type="chain" id="PRO_5022968306" evidence="1">
    <location>
        <begin position="25"/>
        <end position="105"/>
    </location>
</feature>
<accession>A0A5B8LEF7</accession>
<reference evidence="2 3" key="1">
    <citation type="submission" date="2019-07" db="EMBL/GenBank/DDBJ databases">
        <title>Full genome sequence of Sphingomonas sp. 4R-6-7(HKS19).</title>
        <authorList>
            <person name="Im W.-T."/>
        </authorList>
    </citation>
    <scope>NUCLEOTIDE SEQUENCE [LARGE SCALE GENOMIC DNA]</scope>
    <source>
        <strain evidence="2 3">HKS19</strain>
    </source>
</reference>
<feature type="signal peptide" evidence="1">
    <location>
        <begin position="1"/>
        <end position="24"/>
    </location>
</feature>
<keyword evidence="1" id="KW-0732">Signal</keyword>
<dbReference type="KEGG" id="spai:FPZ24_01375"/>
<name>A0A5B8LEF7_9SPHN</name>
<evidence type="ECO:0000313" key="3">
    <source>
        <dbReference type="Proteomes" id="UP000315673"/>
    </source>
</evidence>
<keyword evidence="3" id="KW-1185">Reference proteome</keyword>
<dbReference type="NCBIfam" id="NF047636">
    <property type="entry name" value="CC_3452_fam"/>
    <property type="match status" value="1"/>
</dbReference>